<keyword evidence="3" id="KW-1185">Reference proteome</keyword>
<feature type="region of interest" description="Disordered" evidence="1">
    <location>
        <begin position="16"/>
        <end position="41"/>
    </location>
</feature>
<evidence type="ECO:0000256" key="1">
    <source>
        <dbReference type="SAM" id="MobiDB-lite"/>
    </source>
</evidence>
<sequence length="185" mass="19902">MTVSVSAVAAGCLGLGGGDDTVSTEGNDDSPFEMSPESLLLGKEALTDETDEDWNEEDPQDGFGLEAIENTSVLRDVDAVRLFGPQFSEDGGFDLKACASTVRLYDTVEAAQEAFDNSPFQSGFGYESRQIAVESIGGTTEGEESHIIFRDANAIGDLVYTNQESDDRKEQTALDLAAAMHQSWR</sequence>
<name>A0ABD5W0B9_9EURY</name>
<dbReference type="Proteomes" id="UP001596445">
    <property type="component" value="Unassembled WGS sequence"/>
</dbReference>
<evidence type="ECO:0000313" key="3">
    <source>
        <dbReference type="Proteomes" id="UP001596445"/>
    </source>
</evidence>
<dbReference type="AlphaFoldDB" id="A0ABD5W0B9"/>
<gene>
    <name evidence="2" type="ORF">ACFQQG_04710</name>
</gene>
<dbReference type="EMBL" id="JBHSZI010000001">
    <property type="protein sequence ID" value="MFC7057603.1"/>
    <property type="molecule type" value="Genomic_DNA"/>
</dbReference>
<comment type="caution">
    <text evidence="2">The sequence shown here is derived from an EMBL/GenBank/DDBJ whole genome shotgun (WGS) entry which is preliminary data.</text>
</comment>
<evidence type="ECO:0000313" key="2">
    <source>
        <dbReference type="EMBL" id="MFC7057603.1"/>
    </source>
</evidence>
<dbReference type="RefSeq" id="WP_267163372.1">
    <property type="nucleotide sequence ID" value="NZ_CP112972.1"/>
</dbReference>
<dbReference type="GeneID" id="76629486"/>
<organism evidence="2 3">
    <name type="scientific">Halovenus salina</name>
    <dbReference type="NCBI Taxonomy" id="1510225"/>
    <lineage>
        <taxon>Archaea</taxon>
        <taxon>Methanobacteriati</taxon>
        <taxon>Methanobacteriota</taxon>
        <taxon>Stenosarchaea group</taxon>
        <taxon>Halobacteria</taxon>
        <taxon>Halobacteriales</taxon>
        <taxon>Haloarculaceae</taxon>
        <taxon>Halovenus</taxon>
    </lineage>
</organism>
<protein>
    <submittedName>
        <fullName evidence="2">Uncharacterized protein</fullName>
    </submittedName>
</protein>
<proteinExistence type="predicted"/>
<reference evidence="2 3" key="1">
    <citation type="journal article" date="2019" name="Int. J. Syst. Evol. Microbiol.">
        <title>The Global Catalogue of Microorganisms (GCM) 10K type strain sequencing project: providing services to taxonomists for standard genome sequencing and annotation.</title>
        <authorList>
            <consortium name="The Broad Institute Genomics Platform"/>
            <consortium name="The Broad Institute Genome Sequencing Center for Infectious Disease"/>
            <person name="Wu L."/>
            <person name="Ma J."/>
        </authorList>
    </citation>
    <scope>NUCLEOTIDE SEQUENCE [LARGE SCALE GENOMIC DNA]</scope>
    <source>
        <strain evidence="2 3">JCM 30072</strain>
    </source>
</reference>
<accession>A0ABD5W0B9</accession>